<accession>A0A679GB45</accession>
<organism evidence="1 2">
    <name type="scientific">Metapseudomonas otitidis</name>
    <dbReference type="NCBI Taxonomy" id="319939"/>
    <lineage>
        <taxon>Bacteria</taxon>
        <taxon>Pseudomonadati</taxon>
        <taxon>Pseudomonadota</taxon>
        <taxon>Gammaproteobacteria</taxon>
        <taxon>Pseudomonadales</taxon>
        <taxon>Pseudomonadaceae</taxon>
        <taxon>Metapseudomonas</taxon>
    </lineage>
</organism>
<sequence length="45" mass="5010">MACHIPKQYGTLKLGFVELAILPKQMGCLPIDKKLLSIPSEHLAY</sequence>
<dbReference type="KEGG" id="poj:PtoMrB4_13620"/>
<dbReference type="AlphaFoldDB" id="A0A679GB45"/>
<proteinExistence type="predicted"/>
<name>A0A679GB45_9GAMM</name>
<evidence type="ECO:0000313" key="2">
    <source>
        <dbReference type="Proteomes" id="UP000501237"/>
    </source>
</evidence>
<evidence type="ECO:0000313" key="1">
    <source>
        <dbReference type="EMBL" id="BCA27385.1"/>
    </source>
</evidence>
<dbReference type="Proteomes" id="UP000501237">
    <property type="component" value="Chromosome"/>
</dbReference>
<reference evidence="1 2" key="1">
    <citation type="journal article" date="2020" name="Microbiol. Resour. Announc.">
        <title>Complete genome sequence of Pseudomonas otitidis strain MrB4, isolated from Lake Biwa in Japan.</title>
        <authorList>
            <person name="Miyazaki K."/>
            <person name="Hase E."/>
            <person name="Maruya T."/>
        </authorList>
    </citation>
    <scope>NUCLEOTIDE SEQUENCE [LARGE SCALE GENOMIC DNA]</scope>
    <source>
        <strain evidence="1 2">MrB4</strain>
    </source>
</reference>
<dbReference type="EMBL" id="AP022642">
    <property type="protein sequence ID" value="BCA27385.1"/>
    <property type="molecule type" value="Genomic_DNA"/>
</dbReference>
<protein>
    <submittedName>
        <fullName evidence="1">Uncharacterized protein</fullName>
    </submittedName>
</protein>
<gene>
    <name evidence="1" type="ORF">PtoMrB4_13620</name>
</gene>